<accession>A0A2U8UUI7</accession>
<protein>
    <submittedName>
        <fullName evidence="1">Uncharacterized protein</fullName>
    </submittedName>
</protein>
<dbReference type="EMBL" id="MH183162">
    <property type="protein sequence ID" value="AWN07732.1"/>
    <property type="molecule type" value="Genomic_DNA"/>
</dbReference>
<dbReference type="KEGG" id="vg:54992528"/>
<dbReference type="GeneID" id="54992528"/>
<dbReference type="Proteomes" id="UP000247284">
    <property type="component" value="Segment"/>
</dbReference>
<evidence type="ECO:0000313" key="2">
    <source>
        <dbReference type="Proteomes" id="UP000247284"/>
    </source>
</evidence>
<proteinExistence type="predicted"/>
<keyword evidence="2" id="KW-1185">Reference proteome</keyword>
<gene>
    <name evidence="1" type="primary">61</name>
    <name evidence="1" type="ORF">PBI_HENDRIX_61</name>
</gene>
<name>A0A2U8UUI7_9CAUD</name>
<evidence type="ECO:0000313" key="1">
    <source>
        <dbReference type="EMBL" id="AWN07732.1"/>
    </source>
</evidence>
<reference evidence="2" key="1">
    <citation type="submission" date="2018-04" db="EMBL/GenBank/DDBJ databases">
        <authorList>
            <person name="Go L.Y."/>
            <person name="Mitchell J.A."/>
        </authorList>
    </citation>
    <scope>NUCLEOTIDE SEQUENCE [LARGE SCALE GENOMIC DNA]</scope>
</reference>
<organism evidence="1 2">
    <name type="scientific">Microbacterium phage Hendrix</name>
    <dbReference type="NCBI Taxonomy" id="2182341"/>
    <lineage>
        <taxon>Viruses</taxon>
        <taxon>Duplodnaviria</taxon>
        <taxon>Heunggongvirae</taxon>
        <taxon>Uroviricota</taxon>
        <taxon>Caudoviricetes</taxon>
        <taxon>Rogerhendrixvirus</taxon>
        <taxon>Rogerhendrixvirus hendrix</taxon>
    </lineage>
</organism>
<dbReference type="RefSeq" id="YP_009801999.1">
    <property type="nucleotide sequence ID" value="NC_047977.1"/>
</dbReference>
<sequence length="278" mass="28275">MPYNENLPAENTDPWYTPLVAVWASLRNFVNGLESSLTSLTAAVAAKADTAALTAGLAGKIDTSQRGVNNGVATLDAQGKLLTAQLPALAVTEYLESSANQAEMLAKVGQTGDWTIRADLGTVWVITGANPTQLASWTQLGYPSAPVSSVNGKAGIVVLSAADVGALSATAFDDYAATSLAAFEGLEATVATKAAEADLTALQGTVTTLQGTVTTVATNSDNAFQTAQAAQTTANGAIQSAQIIDAQNEVGIAQVAFIPKNGTVPAGATPYTLIVEDS</sequence>